<feature type="modified residue" description="N6-carboxylysine" evidence="7">
    <location>
        <position position="224"/>
    </location>
</feature>
<dbReference type="GO" id="GO:0005524">
    <property type="term" value="F:ATP binding"/>
    <property type="evidence" value="ECO:0007669"/>
    <property type="project" value="UniProtKB-UniRule"/>
</dbReference>
<feature type="binding site" evidence="7">
    <location>
        <position position="491"/>
    </location>
    <ligand>
        <name>meso-2,6-diaminopimelate</name>
        <dbReference type="ChEBI" id="CHEBI:57791"/>
    </ligand>
</feature>
<feature type="binding site" evidence="7">
    <location>
        <position position="495"/>
    </location>
    <ligand>
        <name>meso-2,6-diaminopimelate</name>
        <dbReference type="ChEBI" id="CHEBI:57791"/>
    </ligand>
</feature>
<evidence type="ECO:0000256" key="3">
    <source>
        <dbReference type="ARBA" id="ARBA00022960"/>
    </source>
</evidence>
<keyword evidence="7" id="KW-0067">ATP-binding</keyword>
<feature type="binding site" evidence="7">
    <location>
        <position position="190"/>
    </location>
    <ligand>
        <name>UDP-N-acetyl-alpha-D-muramoyl-L-alanyl-D-glutamate</name>
        <dbReference type="ChEBI" id="CHEBI:83900"/>
    </ligand>
</feature>
<dbReference type="AlphaFoldDB" id="A0A4S5BTI3"/>
<keyword evidence="7" id="KW-0460">Magnesium</keyword>
<feature type="domain" description="Mur ligase central" evidence="11">
    <location>
        <begin position="113"/>
        <end position="334"/>
    </location>
</feature>
<dbReference type="GO" id="GO:0071555">
    <property type="term" value="P:cell wall organization"/>
    <property type="evidence" value="ECO:0007669"/>
    <property type="project" value="UniProtKB-KW"/>
</dbReference>
<feature type="domain" description="Mur ligase N-terminal catalytic" evidence="9">
    <location>
        <begin position="26"/>
        <end position="69"/>
    </location>
</feature>
<comment type="caution">
    <text evidence="12">The sequence shown here is derived from an EMBL/GenBank/DDBJ whole genome shotgun (WGS) entry which is preliminary data.</text>
</comment>
<evidence type="ECO:0000313" key="12">
    <source>
        <dbReference type="EMBL" id="THJ34295.1"/>
    </source>
</evidence>
<comment type="pathway">
    <text evidence="7 8">Cell wall biogenesis; peptidoglycan biosynthesis.</text>
</comment>
<dbReference type="InterPro" id="IPR036565">
    <property type="entry name" value="Mur-like_cat_sf"/>
</dbReference>
<dbReference type="NCBIfam" id="NF001126">
    <property type="entry name" value="PRK00139.1-4"/>
    <property type="match status" value="1"/>
</dbReference>
<feature type="binding site" evidence="7">
    <location>
        <position position="29"/>
    </location>
    <ligand>
        <name>UDP-N-acetyl-alpha-D-muramoyl-L-alanyl-D-glutamate</name>
        <dbReference type="ChEBI" id="CHEBI:83900"/>
    </ligand>
</feature>
<evidence type="ECO:0000256" key="2">
    <source>
        <dbReference type="ARBA" id="ARBA00022618"/>
    </source>
</evidence>
<comment type="PTM">
    <text evidence="7">Carboxylation is probably crucial for Mg(2+) binding and, consequently, for the gamma-phosphate positioning of ATP.</text>
</comment>
<dbReference type="InterPro" id="IPR013221">
    <property type="entry name" value="Mur_ligase_cen"/>
</dbReference>
<evidence type="ECO:0000256" key="7">
    <source>
        <dbReference type="HAMAP-Rule" id="MF_00208"/>
    </source>
</evidence>
<feature type="binding site" evidence="7">
    <location>
        <position position="192"/>
    </location>
    <ligand>
        <name>UDP-N-acetyl-alpha-D-muramoyl-L-alanyl-D-glutamate</name>
        <dbReference type="ChEBI" id="CHEBI:83900"/>
    </ligand>
</feature>
<dbReference type="HAMAP" id="MF_00208">
    <property type="entry name" value="MurE"/>
    <property type="match status" value="1"/>
</dbReference>
<dbReference type="Proteomes" id="UP000306236">
    <property type="component" value="Unassembled WGS sequence"/>
</dbReference>
<dbReference type="GO" id="GO:0008360">
    <property type="term" value="P:regulation of cell shape"/>
    <property type="evidence" value="ECO:0007669"/>
    <property type="project" value="UniProtKB-KW"/>
</dbReference>
<dbReference type="Gene3D" id="3.90.190.20">
    <property type="entry name" value="Mur ligase, C-terminal domain"/>
    <property type="match status" value="1"/>
</dbReference>
<dbReference type="Gene3D" id="3.40.1190.10">
    <property type="entry name" value="Mur-like, catalytic domain"/>
    <property type="match status" value="1"/>
</dbReference>
<evidence type="ECO:0000259" key="10">
    <source>
        <dbReference type="Pfam" id="PF02875"/>
    </source>
</evidence>
<dbReference type="GO" id="GO:0000287">
    <property type="term" value="F:magnesium ion binding"/>
    <property type="evidence" value="ECO:0007669"/>
    <property type="project" value="UniProtKB-UniRule"/>
</dbReference>
<dbReference type="GO" id="GO:0008765">
    <property type="term" value="F:UDP-N-acetylmuramoylalanyl-D-glutamate-2,6-diaminopimelate ligase activity"/>
    <property type="evidence" value="ECO:0007669"/>
    <property type="project" value="UniProtKB-UniRule"/>
</dbReference>
<gene>
    <name evidence="7" type="primary">murE</name>
    <name evidence="12" type="ORF">E8K88_07180</name>
</gene>
<keyword evidence="7" id="KW-0547">Nucleotide-binding</keyword>
<dbReference type="SUPFAM" id="SSF53244">
    <property type="entry name" value="MurD-like peptide ligases, peptide-binding domain"/>
    <property type="match status" value="1"/>
</dbReference>
<feature type="binding site" evidence="7">
    <location>
        <position position="184"/>
    </location>
    <ligand>
        <name>UDP-N-acetyl-alpha-D-muramoyl-L-alanyl-D-glutamate</name>
        <dbReference type="ChEBI" id="CHEBI:83900"/>
    </ligand>
</feature>
<feature type="binding site" evidence="7">
    <location>
        <position position="414"/>
    </location>
    <ligand>
        <name>meso-2,6-diaminopimelate</name>
        <dbReference type="ChEBI" id="CHEBI:57791"/>
    </ligand>
</feature>
<evidence type="ECO:0000313" key="13">
    <source>
        <dbReference type="Proteomes" id="UP000306236"/>
    </source>
</evidence>
<comment type="caution">
    <text evidence="7">Lacks conserved residue(s) required for the propagation of feature annotation.</text>
</comment>
<reference evidence="12 13" key="1">
    <citation type="submission" date="2019-04" db="EMBL/GenBank/DDBJ databases">
        <title>Lampropedia sp YIM MLB12 draf genome.</title>
        <authorList>
            <person name="Wang Y.-X."/>
        </authorList>
    </citation>
    <scope>NUCLEOTIDE SEQUENCE [LARGE SCALE GENOMIC DNA]</scope>
    <source>
        <strain evidence="12 13">YIM MLB12</strain>
    </source>
</reference>
<comment type="function">
    <text evidence="7">Catalyzes the addition of meso-diaminopimelic acid to the nucleotide precursor UDP-N-acetylmuramoyl-L-alanyl-D-glutamate (UMAG) in the biosynthesis of bacterial cell-wall peptidoglycan.</text>
</comment>
<comment type="catalytic activity">
    <reaction evidence="7">
        <text>UDP-N-acetyl-alpha-D-muramoyl-L-alanyl-D-glutamate + meso-2,6-diaminopimelate + ATP = UDP-N-acetyl-alpha-D-muramoyl-L-alanyl-gamma-D-glutamyl-meso-2,6-diaminopimelate + ADP + phosphate + H(+)</text>
        <dbReference type="Rhea" id="RHEA:23676"/>
        <dbReference type="ChEBI" id="CHEBI:15378"/>
        <dbReference type="ChEBI" id="CHEBI:30616"/>
        <dbReference type="ChEBI" id="CHEBI:43474"/>
        <dbReference type="ChEBI" id="CHEBI:57791"/>
        <dbReference type="ChEBI" id="CHEBI:83900"/>
        <dbReference type="ChEBI" id="CHEBI:83905"/>
        <dbReference type="ChEBI" id="CHEBI:456216"/>
        <dbReference type="EC" id="6.3.2.13"/>
    </reaction>
</comment>
<comment type="subcellular location">
    <subcellularLocation>
        <location evidence="7 8">Cytoplasm</location>
    </subcellularLocation>
</comment>
<dbReference type="GO" id="GO:0051301">
    <property type="term" value="P:cell division"/>
    <property type="evidence" value="ECO:0007669"/>
    <property type="project" value="UniProtKB-KW"/>
</dbReference>
<dbReference type="GO" id="GO:0005737">
    <property type="term" value="C:cytoplasm"/>
    <property type="evidence" value="ECO:0007669"/>
    <property type="project" value="UniProtKB-SubCell"/>
</dbReference>
<keyword evidence="6 7" id="KW-0961">Cell wall biogenesis/degradation</keyword>
<dbReference type="PANTHER" id="PTHR23135">
    <property type="entry name" value="MUR LIGASE FAMILY MEMBER"/>
    <property type="match status" value="1"/>
</dbReference>
<dbReference type="OrthoDB" id="9800958at2"/>
<keyword evidence="5 7" id="KW-0131">Cell cycle</keyword>
<dbReference type="PANTHER" id="PTHR23135:SF4">
    <property type="entry name" value="UDP-N-ACETYLMURAMOYL-L-ALANYL-D-GLUTAMATE--2,6-DIAMINOPIMELATE LIGASE MURE HOMOLOG, CHLOROPLASTIC"/>
    <property type="match status" value="1"/>
</dbReference>
<feature type="short sequence motif" description="Meso-diaminopimelate recognition motif" evidence="7">
    <location>
        <begin position="438"/>
        <end position="441"/>
    </location>
</feature>
<evidence type="ECO:0000256" key="4">
    <source>
        <dbReference type="ARBA" id="ARBA00022984"/>
    </source>
</evidence>
<keyword evidence="2 7" id="KW-0132">Cell division</keyword>
<dbReference type="RefSeq" id="WP_136405970.1">
    <property type="nucleotide sequence ID" value="NZ_SSWX01000007.1"/>
</dbReference>
<keyword evidence="4 7" id="KW-0573">Peptidoglycan synthesis</keyword>
<evidence type="ECO:0000256" key="1">
    <source>
        <dbReference type="ARBA" id="ARBA00005898"/>
    </source>
</evidence>
<dbReference type="InterPro" id="IPR035911">
    <property type="entry name" value="MurE/MurF_N"/>
</dbReference>
<evidence type="ECO:0000259" key="9">
    <source>
        <dbReference type="Pfam" id="PF01225"/>
    </source>
</evidence>
<dbReference type="InterPro" id="IPR000713">
    <property type="entry name" value="Mur_ligase_N"/>
</dbReference>
<dbReference type="SUPFAM" id="SSF53623">
    <property type="entry name" value="MurD-like peptide ligases, catalytic domain"/>
    <property type="match status" value="1"/>
</dbReference>
<keyword evidence="13" id="KW-1185">Reference proteome</keyword>
<keyword evidence="7" id="KW-0963">Cytoplasm</keyword>
<proteinExistence type="inferred from homology"/>
<accession>A0A4S5BTI3</accession>
<keyword evidence="3 7" id="KW-0133">Cell shape</keyword>
<dbReference type="UniPathway" id="UPA00219"/>
<sequence length="535" mass="55953">MSVHLQTVDAVIAWLQQHAQAGAVLRSDSRRIAPGDVFLAWPGHAGDGRAHIDTALQAGAVAVVMEGQAGQPVPDTQPAGAAIATFEGLYRASGAIASRWYGQPSQAMQLAAITGTNGKTTVAWWLAHALSQAGKLCGYVGTLGIGVGHQVKASGLTSPEAVQLQQSLRDMQQQGVQACAVEASSIGLDQGRLDGAAIDLAVFTNLSQDHLDYHGTMQAYGQAKRMLFDWPGLSSAVVNVQDAFGAALAHDLQQRADLQLWTFAVQAPGLPAALARLEASALNFAAGLASFTVTEYAAAHTPAGLPREVLAAQAVQAPVVGLYNVQNALAVVAALRALGYSLADAAQLVLHLPAVAGRMQVVPVADEAAGALPLVVVDYAHTPDALRAALQALRPVAEQRHGQLQVVFGCGGDRDSSKRALMAMAAAQHADKVWITSDNPRSEKPEHIIAQIVQGLTQAQRSQALVEPDRSAAIHAAVAQAQPGDVLLLAGKGHEPYQEIKGVQHPFSDVHQAQDALAQRVAVALKRLQNKEVSA</sequence>
<evidence type="ECO:0000256" key="8">
    <source>
        <dbReference type="RuleBase" id="RU004135"/>
    </source>
</evidence>
<protein>
    <recommendedName>
        <fullName evidence="7">UDP-N-acetylmuramoyl-L-alanyl-D-glutamate--2,6-diaminopimelate ligase</fullName>
        <ecNumber evidence="7">6.3.2.13</ecNumber>
    </recommendedName>
    <alternativeName>
        <fullName evidence="7">Meso-A2pm-adding enzyme</fullName>
    </alternativeName>
    <alternativeName>
        <fullName evidence="7">Meso-diaminopimelate-adding enzyme</fullName>
    </alternativeName>
    <alternativeName>
        <fullName evidence="7">UDP-MurNAc-L-Ala-D-Glu:meso-diaminopimelate ligase</fullName>
    </alternativeName>
    <alternativeName>
        <fullName evidence="7">UDP-MurNAc-tripeptide synthetase</fullName>
    </alternativeName>
    <alternativeName>
        <fullName evidence="7">UDP-N-acetylmuramyl-tripeptide synthetase</fullName>
    </alternativeName>
</protein>
<dbReference type="EMBL" id="SSWX01000007">
    <property type="protein sequence ID" value="THJ34295.1"/>
    <property type="molecule type" value="Genomic_DNA"/>
</dbReference>
<dbReference type="InterPro" id="IPR036615">
    <property type="entry name" value="Mur_ligase_C_dom_sf"/>
</dbReference>
<evidence type="ECO:0000256" key="6">
    <source>
        <dbReference type="ARBA" id="ARBA00023316"/>
    </source>
</evidence>
<name>A0A4S5BTI3_9BURK</name>
<dbReference type="Pfam" id="PF02875">
    <property type="entry name" value="Mur_ligase_C"/>
    <property type="match status" value="1"/>
</dbReference>
<dbReference type="SUPFAM" id="SSF63418">
    <property type="entry name" value="MurE/MurF N-terminal domain"/>
    <property type="match status" value="1"/>
</dbReference>
<feature type="domain" description="Mur ligase C-terminal" evidence="10">
    <location>
        <begin position="357"/>
        <end position="493"/>
    </location>
</feature>
<evidence type="ECO:0000256" key="5">
    <source>
        <dbReference type="ARBA" id="ARBA00023306"/>
    </source>
</evidence>
<dbReference type="Pfam" id="PF01225">
    <property type="entry name" value="Mur_ligase"/>
    <property type="match status" value="1"/>
</dbReference>
<dbReference type="Pfam" id="PF08245">
    <property type="entry name" value="Mur_ligase_M"/>
    <property type="match status" value="1"/>
</dbReference>
<comment type="cofactor">
    <cofactor evidence="7">
        <name>Mg(2+)</name>
        <dbReference type="ChEBI" id="CHEBI:18420"/>
    </cofactor>
</comment>
<comment type="similarity">
    <text evidence="1 7">Belongs to the MurCDEF family. MurE subfamily.</text>
</comment>
<feature type="binding site" evidence="7">
    <location>
        <begin position="438"/>
        <end position="441"/>
    </location>
    <ligand>
        <name>meso-2,6-diaminopimelate</name>
        <dbReference type="ChEBI" id="CHEBI:57791"/>
    </ligand>
</feature>
<dbReference type="EC" id="6.3.2.13" evidence="7"/>
<dbReference type="InterPro" id="IPR004101">
    <property type="entry name" value="Mur_ligase_C"/>
</dbReference>
<dbReference type="NCBIfam" id="TIGR01085">
    <property type="entry name" value="murE"/>
    <property type="match status" value="1"/>
</dbReference>
<feature type="binding site" evidence="7">
    <location>
        <begin position="115"/>
        <end position="121"/>
    </location>
    <ligand>
        <name>ATP</name>
        <dbReference type="ChEBI" id="CHEBI:30616"/>
    </ligand>
</feature>
<dbReference type="InterPro" id="IPR005761">
    <property type="entry name" value="UDP-N-AcMur-Glu-dNH2Pim_ligase"/>
</dbReference>
<dbReference type="Gene3D" id="3.40.1390.10">
    <property type="entry name" value="MurE/MurF, N-terminal domain"/>
    <property type="match status" value="1"/>
</dbReference>
<dbReference type="GO" id="GO:0009252">
    <property type="term" value="P:peptidoglycan biosynthetic process"/>
    <property type="evidence" value="ECO:0007669"/>
    <property type="project" value="UniProtKB-UniRule"/>
</dbReference>
<organism evidence="12 13">
    <name type="scientific">Lampropedia aestuarii</name>
    <dbReference type="NCBI Taxonomy" id="2562762"/>
    <lineage>
        <taxon>Bacteria</taxon>
        <taxon>Pseudomonadati</taxon>
        <taxon>Pseudomonadota</taxon>
        <taxon>Betaproteobacteria</taxon>
        <taxon>Burkholderiales</taxon>
        <taxon>Comamonadaceae</taxon>
        <taxon>Lampropedia</taxon>
    </lineage>
</organism>
<evidence type="ECO:0000259" key="11">
    <source>
        <dbReference type="Pfam" id="PF08245"/>
    </source>
</evidence>
<keyword evidence="7 12" id="KW-0436">Ligase</keyword>